<dbReference type="EMBL" id="VKKU01000002">
    <property type="protein sequence ID" value="TSB01304.1"/>
    <property type="molecule type" value="Genomic_DNA"/>
</dbReference>
<evidence type="ECO:0000256" key="5">
    <source>
        <dbReference type="PROSITE-ProRule" id="PRU00277"/>
    </source>
</evidence>
<evidence type="ECO:0000256" key="2">
    <source>
        <dbReference type="ARBA" id="ARBA00006577"/>
    </source>
</evidence>
<keyword evidence="8" id="KW-1133">Transmembrane helix</keyword>
<feature type="transmembrane region" description="Helical" evidence="8">
    <location>
        <begin position="19"/>
        <end position="37"/>
    </location>
</feature>
<comment type="caution">
    <text evidence="10">The sequence shown here is derived from an EMBL/GenBank/DDBJ whole genome shotgun (WGS) entry which is preliminary data.</text>
</comment>
<dbReference type="EC" id="5.2.1.8" evidence="6"/>
<dbReference type="InterPro" id="IPR001179">
    <property type="entry name" value="PPIase_FKBP_dom"/>
</dbReference>
<keyword evidence="8" id="KW-0472">Membrane</keyword>
<sequence>MSVTAVPILPIKKGSLTKFWIGAALVLATGGGLAWWGTADVRHEFGDVVTTESGLRYKVLKAGEGPSPTDQDVVLIKYVGRLKDGKIFDQNPQAALPVNGVVPGFSEGLKVMQRGGQYRLWIPASIGYGSQDQRNPQTGEVAIPGGSELVFDVDLLEFKSRAEVDAMQRQIQEMQKQGGAPGGGQASGAPQGLPPEIQAQIDAQMQAQRTQ</sequence>
<evidence type="ECO:0000256" key="4">
    <source>
        <dbReference type="ARBA" id="ARBA00023235"/>
    </source>
</evidence>
<dbReference type="RefSeq" id="WP_143776497.1">
    <property type="nucleotide sequence ID" value="NZ_VKKU01000002.1"/>
</dbReference>
<feature type="compositionally biased region" description="Low complexity" evidence="7">
    <location>
        <begin position="187"/>
        <end position="211"/>
    </location>
</feature>
<dbReference type="Proteomes" id="UP000320160">
    <property type="component" value="Unassembled WGS sequence"/>
</dbReference>
<accession>A0A553W9C6</accession>
<dbReference type="PROSITE" id="PS50059">
    <property type="entry name" value="FKBP_PPIASE"/>
    <property type="match status" value="1"/>
</dbReference>
<evidence type="ECO:0000259" key="9">
    <source>
        <dbReference type="PROSITE" id="PS50059"/>
    </source>
</evidence>
<comment type="catalytic activity">
    <reaction evidence="1 5 6">
        <text>[protein]-peptidylproline (omega=180) = [protein]-peptidylproline (omega=0)</text>
        <dbReference type="Rhea" id="RHEA:16237"/>
        <dbReference type="Rhea" id="RHEA-COMP:10747"/>
        <dbReference type="Rhea" id="RHEA-COMP:10748"/>
        <dbReference type="ChEBI" id="CHEBI:83833"/>
        <dbReference type="ChEBI" id="CHEBI:83834"/>
        <dbReference type="EC" id="5.2.1.8"/>
    </reaction>
</comment>
<evidence type="ECO:0000256" key="6">
    <source>
        <dbReference type="RuleBase" id="RU003915"/>
    </source>
</evidence>
<dbReference type="OrthoDB" id="9812109at2"/>
<evidence type="ECO:0000256" key="7">
    <source>
        <dbReference type="SAM" id="MobiDB-lite"/>
    </source>
</evidence>
<evidence type="ECO:0000313" key="10">
    <source>
        <dbReference type="EMBL" id="TSB01304.1"/>
    </source>
</evidence>
<evidence type="ECO:0000313" key="11">
    <source>
        <dbReference type="Proteomes" id="UP000320160"/>
    </source>
</evidence>
<evidence type="ECO:0000256" key="8">
    <source>
        <dbReference type="SAM" id="Phobius"/>
    </source>
</evidence>
<keyword evidence="11" id="KW-1185">Reference proteome</keyword>
<comment type="similarity">
    <text evidence="2 6">Belongs to the FKBP-type PPIase family.</text>
</comment>
<organism evidence="10 11">
    <name type="scientific">Sphingorhabdus contaminans</name>
    <dbReference type="NCBI Taxonomy" id="1343899"/>
    <lineage>
        <taxon>Bacteria</taxon>
        <taxon>Pseudomonadati</taxon>
        <taxon>Pseudomonadota</taxon>
        <taxon>Alphaproteobacteria</taxon>
        <taxon>Sphingomonadales</taxon>
        <taxon>Sphingomonadaceae</taxon>
        <taxon>Sphingorhabdus</taxon>
    </lineage>
</organism>
<dbReference type="InterPro" id="IPR046357">
    <property type="entry name" value="PPIase_dom_sf"/>
</dbReference>
<dbReference type="Pfam" id="PF00254">
    <property type="entry name" value="FKBP_C"/>
    <property type="match status" value="1"/>
</dbReference>
<dbReference type="AlphaFoldDB" id="A0A553W9C6"/>
<proteinExistence type="inferred from homology"/>
<protein>
    <recommendedName>
        <fullName evidence="6">Peptidyl-prolyl cis-trans isomerase</fullName>
        <ecNumber evidence="6">5.2.1.8</ecNumber>
    </recommendedName>
</protein>
<feature type="region of interest" description="Disordered" evidence="7">
    <location>
        <begin position="170"/>
        <end position="211"/>
    </location>
</feature>
<dbReference type="SUPFAM" id="SSF54534">
    <property type="entry name" value="FKBP-like"/>
    <property type="match status" value="1"/>
</dbReference>
<keyword evidence="8" id="KW-0812">Transmembrane</keyword>
<evidence type="ECO:0000256" key="3">
    <source>
        <dbReference type="ARBA" id="ARBA00023110"/>
    </source>
</evidence>
<dbReference type="Gene3D" id="3.10.50.40">
    <property type="match status" value="1"/>
</dbReference>
<gene>
    <name evidence="10" type="ORF">FOM92_08795</name>
</gene>
<keyword evidence="4 5" id="KW-0413">Isomerase</keyword>
<dbReference type="PANTHER" id="PTHR43811">
    <property type="entry name" value="FKBP-TYPE PEPTIDYL-PROLYL CIS-TRANS ISOMERASE FKPA"/>
    <property type="match status" value="1"/>
</dbReference>
<dbReference type="GO" id="GO:0003755">
    <property type="term" value="F:peptidyl-prolyl cis-trans isomerase activity"/>
    <property type="evidence" value="ECO:0007669"/>
    <property type="project" value="UniProtKB-UniRule"/>
</dbReference>
<reference evidence="10 11" key="1">
    <citation type="submission" date="2019-07" db="EMBL/GenBank/DDBJ databases">
        <authorList>
            <person name="Park M."/>
        </authorList>
    </citation>
    <scope>NUCLEOTIDE SEQUENCE [LARGE SCALE GENOMIC DNA]</scope>
    <source>
        <strain evidence="10 11">KCTC32445</strain>
    </source>
</reference>
<dbReference type="PANTHER" id="PTHR43811:SF19">
    <property type="entry name" value="39 KDA FK506-BINDING NUCLEAR PROTEIN"/>
    <property type="match status" value="1"/>
</dbReference>
<evidence type="ECO:0000256" key="1">
    <source>
        <dbReference type="ARBA" id="ARBA00000971"/>
    </source>
</evidence>
<feature type="domain" description="PPIase FKBP-type" evidence="9">
    <location>
        <begin position="71"/>
        <end position="159"/>
    </location>
</feature>
<keyword evidence="3 5" id="KW-0697">Rotamase</keyword>
<name>A0A553W9C6_9SPHN</name>